<name>A0A1Q9JL66_9FIRM</name>
<evidence type="ECO:0000256" key="6">
    <source>
        <dbReference type="ARBA" id="ARBA00035243"/>
    </source>
</evidence>
<dbReference type="InterPro" id="IPR019927">
    <property type="entry name" value="Ribosomal_uL3_bac/org-type"/>
</dbReference>
<dbReference type="Gene3D" id="3.30.160.810">
    <property type="match status" value="1"/>
</dbReference>
<dbReference type="STRING" id="1261640.BHK98_06275"/>
<feature type="region of interest" description="Disordered" evidence="10">
    <location>
        <begin position="111"/>
        <end position="141"/>
    </location>
</feature>
<dbReference type="InterPro" id="IPR000597">
    <property type="entry name" value="Ribosomal_uL3"/>
</dbReference>
<comment type="subunit">
    <text evidence="7 9">Part of the 50S ribosomal subunit. Forms a cluster with proteins L14 and L19.</text>
</comment>
<evidence type="ECO:0000256" key="10">
    <source>
        <dbReference type="SAM" id="MobiDB-lite"/>
    </source>
</evidence>
<proteinExistence type="inferred from homology"/>
<dbReference type="Proteomes" id="UP000187404">
    <property type="component" value="Unassembled WGS sequence"/>
</dbReference>
<dbReference type="InterPro" id="IPR019926">
    <property type="entry name" value="Ribosomal_uL3_CS"/>
</dbReference>
<evidence type="ECO:0000256" key="4">
    <source>
        <dbReference type="ARBA" id="ARBA00022980"/>
    </source>
</evidence>
<comment type="caution">
    <text evidence="11">The sequence shown here is derived from an EMBL/GenBank/DDBJ whole genome shotgun (WGS) entry which is preliminary data.</text>
</comment>
<evidence type="ECO:0000256" key="8">
    <source>
        <dbReference type="RuleBase" id="RU003905"/>
    </source>
</evidence>
<dbReference type="GO" id="GO:0019843">
    <property type="term" value="F:rRNA binding"/>
    <property type="evidence" value="ECO:0007669"/>
    <property type="project" value="UniProtKB-UniRule"/>
</dbReference>
<dbReference type="NCBIfam" id="TIGR03625">
    <property type="entry name" value="L3_bact"/>
    <property type="match status" value="1"/>
</dbReference>
<accession>A0A1Q9JL66</accession>
<dbReference type="Gene3D" id="2.40.30.10">
    <property type="entry name" value="Translation factors"/>
    <property type="match status" value="1"/>
</dbReference>
<dbReference type="InterPro" id="IPR009000">
    <property type="entry name" value="Transl_B-barrel_sf"/>
</dbReference>
<keyword evidence="12" id="KW-1185">Reference proteome</keyword>
<dbReference type="FunFam" id="2.40.30.10:FF:000004">
    <property type="entry name" value="50S ribosomal protein L3"/>
    <property type="match status" value="1"/>
</dbReference>
<evidence type="ECO:0000313" key="12">
    <source>
        <dbReference type="Proteomes" id="UP000187404"/>
    </source>
</evidence>
<dbReference type="GO" id="GO:0006412">
    <property type="term" value="P:translation"/>
    <property type="evidence" value="ECO:0007669"/>
    <property type="project" value="UniProtKB-UniRule"/>
</dbReference>
<dbReference type="GO" id="GO:0003735">
    <property type="term" value="F:structural constituent of ribosome"/>
    <property type="evidence" value="ECO:0007669"/>
    <property type="project" value="UniProtKB-UniRule"/>
</dbReference>
<dbReference type="PROSITE" id="PS00474">
    <property type="entry name" value="RIBOSOMAL_L3"/>
    <property type="match status" value="1"/>
</dbReference>
<dbReference type="PANTHER" id="PTHR11229">
    <property type="entry name" value="50S RIBOSOMAL PROTEIN L3"/>
    <property type="match status" value="1"/>
</dbReference>
<sequence>MMKAILGKKVGMTQIFAESGEVIPVTVIQAGPAVVTQIKTAETDGYDAVQIGFEDQKPQRVNRPMTGHFEKSGVAPKKYLAEFRNDEGEAYELGQEITVADFEEGKKLDITGVSKGKGTQGNIKRHGHHRGPMTHGSKHKRLAGALAGATYPSRVFPGNAGPGRMGRDTVTVQNVELVKIDTDRNLMLVKGAVPGGRGSLVKVRYAVKGQGK</sequence>
<dbReference type="Pfam" id="PF00297">
    <property type="entry name" value="Ribosomal_L3"/>
    <property type="match status" value="1"/>
</dbReference>
<keyword evidence="2 7" id="KW-0699">rRNA-binding</keyword>
<evidence type="ECO:0000256" key="5">
    <source>
        <dbReference type="ARBA" id="ARBA00023274"/>
    </source>
</evidence>
<evidence type="ECO:0000313" key="11">
    <source>
        <dbReference type="EMBL" id="OLR56962.1"/>
    </source>
</evidence>
<dbReference type="PANTHER" id="PTHR11229:SF16">
    <property type="entry name" value="LARGE RIBOSOMAL SUBUNIT PROTEIN UL3C"/>
    <property type="match status" value="1"/>
</dbReference>
<dbReference type="FunFam" id="3.30.160.810:FF:000001">
    <property type="entry name" value="50S ribosomal protein L3"/>
    <property type="match status" value="1"/>
</dbReference>
<evidence type="ECO:0000256" key="7">
    <source>
        <dbReference type="HAMAP-Rule" id="MF_01325"/>
    </source>
</evidence>
<dbReference type="AlphaFoldDB" id="A0A1Q9JL66"/>
<comment type="function">
    <text evidence="7 9">One of the primary rRNA binding proteins, it binds directly near the 3'-end of the 23S rRNA, where it nucleates assembly of the 50S subunit.</text>
</comment>
<dbReference type="SUPFAM" id="SSF50447">
    <property type="entry name" value="Translation proteins"/>
    <property type="match status" value="1"/>
</dbReference>
<evidence type="ECO:0000256" key="9">
    <source>
        <dbReference type="RuleBase" id="RU003906"/>
    </source>
</evidence>
<feature type="compositionally biased region" description="Basic residues" evidence="10">
    <location>
        <begin position="123"/>
        <end position="141"/>
    </location>
</feature>
<keyword evidence="3 7" id="KW-0694">RNA-binding</keyword>
<evidence type="ECO:0000256" key="1">
    <source>
        <dbReference type="ARBA" id="ARBA00006540"/>
    </source>
</evidence>
<dbReference type="HAMAP" id="MF_01325_B">
    <property type="entry name" value="Ribosomal_uL3_B"/>
    <property type="match status" value="1"/>
</dbReference>
<keyword evidence="5 7" id="KW-0687">Ribonucleoprotein</keyword>
<keyword evidence="4 7" id="KW-0689">Ribosomal protein</keyword>
<comment type="similarity">
    <text evidence="1 7 8">Belongs to the universal ribosomal protein uL3 family.</text>
</comment>
<dbReference type="GO" id="GO:0022625">
    <property type="term" value="C:cytosolic large ribosomal subunit"/>
    <property type="evidence" value="ECO:0007669"/>
    <property type="project" value="TreeGrafter"/>
</dbReference>
<protein>
    <recommendedName>
        <fullName evidence="6 7">Large ribosomal subunit protein uL3</fullName>
    </recommendedName>
</protein>
<dbReference type="EMBL" id="MJIE01000001">
    <property type="protein sequence ID" value="OLR56962.1"/>
    <property type="molecule type" value="Genomic_DNA"/>
</dbReference>
<gene>
    <name evidence="7" type="primary">rplC</name>
    <name evidence="11" type="ORF">BHK98_06275</name>
</gene>
<dbReference type="RefSeq" id="WP_192846829.1">
    <property type="nucleotide sequence ID" value="NZ_MJIE01000001.1"/>
</dbReference>
<evidence type="ECO:0000256" key="3">
    <source>
        <dbReference type="ARBA" id="ARBA00022884"/>
    </source>
</evidence>
<organism evidence="11 12">
    <name type="scientific">Hornefia porci</name>
    <dbReference type="NCBI Taxonomy" id="2652292"/>
    <lineage>
        <taxon>Bacteria</taxon>
        <taxon>Bacillati</taxon>
        <taxon>Bacillota</taxon>
        <taxon>Clostridia</taxon>
        <taxon>Peptostreptococcales</taxon>
        <taxon>Anaerovoracaceae</taxon>
        <taxon>Hornefia</taxon>
    </lineage>
</organism>
<evidence type="ECO:0000256" key="2">
    <source>
        <dbReference type="ARBA" id="ARBA00022730"/>
    </source>
</evidence>
<reference evidence="11 12" key="1">
    <citation type="journal article" date="2016" name="Appl. Environ. Microbiol.">
        <title>Function and Phylogeny of Bacterial Butyryl Coenzyme A:Acetate Transferases and Their Diversity in the Proximal Colon of Swine.</title>
        <authorList>
            <person name="Trachsel J."/>
            <person name="Bayles D.O."/>
            <person name="Looft T."/>
            <person name="Levine U.Y."/>
            <person name="Allen H.K."/>
        </authorList>
    </citation>
    <scope>NUCLEOTIDE SEQUENCE [LARGE SCALE GENOMIC DNA]</scope>
    <source>
        <strain evidence="11 12">68-3-10</strain>
    </source>
</reference>